<evidence type="ECO:0000313" key="2">
    <source>
        <dbReference type="Proteomes" id="UP000004508"/>
    </source>
</evidence>
<dbReference type="STRING" id="485913.Krac_1215"/>
<name>D6U6I9_KTERA</name>
<keyword evidence="2" id="KW-1185">Reference proteome</keyword>
<protein>
    <submittedName>
        <fullName evidence="1">Uncharacterized protein</fullName>
    </submittedName>
</protein>
<organism evidence="1 2">
    <name type="scientific">Ktedonobacter racemifer DSM 44963</name>
    <dbReference type="NCBI Taxonomy" id="485913"/>
    <lineage>
        <taxon>Bacteria</taxon>
        <taxon>Bacillati</taxon>
        <taxon>Chloroflexota</taxon>
        <taxon>Ktedonobacteria</taxon>
        <taxon>Ktedonobacterales</taxon>
        <taxon>Ktedonobacteraceae</taxon>
        <taxon>Ktedonobacter</taxon>
    </lineage>
</organism>
<accession>D6U6I9</accession>
<dbReference type="InParanoid" id="D6U6I9"/>
<dbReference type="EMBL" id="ADVG01000005">
    <property type="protein sequence ID" value="EFH80600.1"/>
    <property type="molecule type" value="Genomic_DNA"/>
</dbReference>
<evidence type="ECO:0000313" key="1">
    <source>
        <dbReference type="EMBL" id="EFH80600.1"/>
    </source>
</evidence>
<dbReference type="AlphaFoldDB" id="D6U6I9"/>
<dbReference type="Proteomes" id="UP000004508">
    <property type="component" value="Unassembled WGS sequence"/>
</dbReference>
<comment type="caution">
    <text evidence="1">The sequence shown here is derived from an EMBL/GenBank/DDBJ whole genome shotgun (WGS) entry which is preliminary data.</text>
</comment>
<sequence>MPAAFLPLLLSALNCRVEDSAFEDLYVLPTVFLSEWLLAKSKFLELFSISLDYL</sequence>
<gene>
    <name evidence="1" type="ORF">Krac_1215</name>
</gene>
<proteinExistence type="predicted"/>
<reference evidence="1 2" key="1">
    <citation type="journal article" date="2011" name="Stand. Genomic Sci.">
        <title>Non-contiguous finished genome sequence and contextual data of the filamentous soil bacterium Ktedonobacter racemifer type strain (SOSP1-21).</title>
        <authorList>
            <person name="Chang Y.J."/>
            <person name="Land M."/>
            <person name="Hauser L."/>
            <person name="Chertkov O."/>
            <person name="Del Rio T.G."/>
            <person name="Nolan M."/>
            <person name="Copeland A."/>
            <person name="Tice H."/>
            <person name="Cheng J.F."/>
            <person name="Lucas S."/>
            <person name="Han C."/>
            <person name="Goodwin L."/>
            <person name="Pitluck S."/>
            <person name="Ivanova N."/>
            <person name="Ovchinikova G."/>
            <person name="Pati A."/>
            <person name="Chen A."/>
            <person name="Palaniappan K."/>
            <person name="Mavromatis K."/>
            <person name="Liolios K."/>
            <person name="Brettin T."/>
            <person name="Fiebig A."/>
            <person name="Rohde M."/>
            <person name="Abt B."/>
            <person name="Goker M."/>
            <person name="Detter J.C."/>
            <person name="Woyke T."/>
            <person name="Bristow J."/>
            <person name="Eisen J.A."/>
            <person name="Markowitz V."/>
            <person name="Hugenholtz P."/>
            <person name="Kyrpides N.C."/>
            <person name="Klenk H.P."/>
            <person name="Lapidus A."/>
        </authorList>
    </citation>
    <scope>NUCLEOTIDE SEQUENCE [LARGE SCALE GENOMIC DNA]</scope>
    <source>
        <strain evidence="2">DSM 44963</strain>
    </source>
</reference>